<dbReference type="PANTHER" id="PTHR14002:SF27">
    <property type="entry name" value="CUB AND ZONA PELLUCIDA-LIKE DOMAIN-CONTAINING PROTEIN 1"/>
    <property type="match status" value="1"/>
</dbReference>
<keyword evidence="2" id="KW-1015">Disulfide bond</keyword>
<dbReference type="Proteomes" id="UP001162483">
    <property type="component" value="Unassembled WGS sequence"/>
</dbReference>
<dbReference type="InterPro" id="IPR000859">
    <property type="entry name" value="CUB_dom"/>
</dbReference>
<dbReference type="InterPro" id="IPR055356">
    <property type="entry name" value="ZP-N"/>
</dbReference>
<name>A0ABN9GA98_9NEOB</name>
<sequence>MFFSCSLNPSADCSQENITVMDENFEQLGVLCPNSNRIAEFESSGNVYIRATTNSYSLIRTIYFFFYSLNLANEAVDCGGDLSGTSGTISSPNYPNRHQPFTYCVWNVKTPKNTIANLSFTEIFIEPDSNCRFDFIALFDGPNTHSPLKDVLCGRTVTELEMSSNSFTLVFSADYANSYYGFSVDYTAIPLSSNSLGSLSCSGDSMTVVLNPAYISSLGYDANDLTLIDKTCGPISANPIVFEVPLTSCGTLKKVVDHTISYTNSISASTVGVITRHRQLQVIVTCELGKDSIAEIMYVTEDDIIQEYTGSGDYDVSLAFYPTEDFSTPVQDSPYFIELDETVFLQATVQSSDANLTVFVDTCFASPQANFQSPNYDLIRSGCIKDDTYNNIQSGSGYARFTFSAFKFLNIHPSLYLQCQLVICDSNDAGSRCDQGCITRERRDLGSKVWRTNAVVGPILLKRHNEPEAAG</sequence>
<protein>
    <recommendedName>
        <fullName evidence="8">CUB and zona pellucida-like domain-containing protein 1</fullName>
    </recommendedName>
</protein>
<reference evidence="6" key="1">
    <citation type="submission" date="2023-05" db="EMBL/GenBank/DDBJ databases">
        <authorList>
            <person name="Stuckert A."/>
        </authorList>
    </citation>
    <scope>NUCLEOTIDE SEQUENCE</scope>
</reference>
<evidence type="ECO:0000313" key="7">
    <source>
        <dbReference type="Proteomes" id="UP001162483"/>
    </source>
</evidence>
<dbReference type="Pfam" id="PF00100">
    <property type="entry name" value="Zona_pellucida"/>
    <property type="match status" value="1"/>
</dbReference>
<gene>
    <name evidence="6" type="ORF">SPARVUS_LOCUS13753704</name>
</gene>
<dbReference type="Gene3D" id="2.60.40.4100">
    <property type="entry name" value="Zona pellucida, ZP-C domain"/>
    <property type="match status" value="1"/>
</dbReference>
<dbReference type="InterPro" id="IPR035914">
    <property type="entry name" value="Sperma_CUB_dom_sf"/>
</dbReference>
<comment type="caution">
    <text evidence="3">Lacks conserved residue(s) required for the propagation of feature annotation.</text>
</comment>
<evidence type="ECO:0000256" key="3">
    <source>
        <dbReference type="PROSITE-ProRule" id="PRU00059"/>
    </source>
</evidence>
<evidence type="ECO:0008006" key="8">
    <source>
        <dbReference type="Google" id="ProtNLM"/>
    </source>
</evidence>
<keyword evidence="7" id="KW-1185">Reference proteome</keyword>
<accession>A0ABN9GA98</accession>
<organism evidence="6 7">
    <name type="scientific">Staurois parvus</name>
    <dbReference type="NCBI Taxonomy" id="386267"/>
    <lineage>
        <taxon>Eukaryota</taxon>
        <taxon>Metazoa</taxon>
        <taxon>Chordata</taxon>
        <taxon>Craniata</taxon>
        <taxon>Vertebrata</taxon>
        <taxon>Euteleostomi</taxon>
        <taxon>Amphibia</taxon>
        <taxon>Batrachia</taxon>
        <taxon>Anura</taxon>
        <taxon>Neobatrachia</taxon>
        <taxon>Ranoidea</taxon>
        <taxon>Ranidae</taxon>
        <taxon>Staurois</taxon>
    </lineage>
</organism>
<feature type="domain" description="CUB" evidence="4">
    <location>
        <begin position="78"/>
        <end position="189"/>
    </location>
</feature>
<evidence type="ECO:0000313" key="6">
    <source>
        <dbReference type="EMBL" id="CAI9606326.1"/>
    </source>
</evidence>
<evidence type="ECO:0000256" key="1">
    <source>
        <dbReference type="ARBA" id="ARBA00022729"/>
    </source>
</evidence>
<dbReference type="Pfam" id="PF23344">
    <property type="entry name" value="ZP-N"/>
    <property type="match status" value="1"/>
</dbReference>
<dbReference type="InterPro" id="IPR042235">
    <property type="entry name" value="ZP-C_dom"/>
</dbReference>
<dbReference type="CDD" id="cd00041">
    <property type="entry name" value="CUB"/>
    <property type="match status" value="1"/>
</dbReference>
<dbReference type="Gene3D" id="2.60.40.3210">
    <property type="entry name" value="Zona pellucida, ZP-N domain"/>
    <property type="match status" value="1"/>
</dbReference>
<evidence type="ECO:0000259" key="4">
    <source>
        <dbReference type="PROSITE" id="PS01180"/>
    </source>
</evidence>
<dbReference type="EMBL" id="CATNWA010018267">
    <property type="protein sequence ID" value="CAI9606326.1"/>
    <property type="molecule type" value="Genomic_DNA"/>
</dbReference>
<keyword evidence="1" id="KW-0732">Signal</keyword>
<dbReference type="InterPro" id="IPR055355">
    <property type="entry name" value="ZP-C"/>
</dbReference>
<proteinExistence type="predicted"/>
<dbReference type="PANTHER" id="PTHR14002">
    <property type="entry name" value="ENDOGLIN/TGF-BETA RECEPTOR TYPE III"/>
    <property type="match status" value="1"/>
</dbReference>
<evidence type="ECO:0000256" key="2">
    <source>
        <dbReference type="ARBA" id="ARBA00023157"/>
    </source>
</evidence>
<dbReference type="SMART" id="SM00241">
    <property type="entry name" value="ZP"/>
    <property type="match status" value="1"/>
</dbReference>
<dbReference type="Gene3D" id="2.60.120.290">
    <property type="entry name" value="Spermadhesin, CUB domain"/>
    <property type="match status" value="1"/>
</dbReference>
<dbReference type="InterPro" id="IPR001507">
    <property type="entry name" value="ZP_dom"/>
</dbReference>
<dbReference type="PROSITE" id="PS51034">
    <property type="entry name" value="ZP_2"/>
    <property type="match status" value="1"/>
</dbReference>
<evidence type="ECO:0000259" key="5">
    <source>
        <dbReference type="PROSITE" id="PS51034"/>
    </source>
</evidence>
<dbReference type="Pfam" id="PF00431">
    <property type="entry name" value="CUB"/>
    <property type="match status" value="1"/>
</dbReference>
<dbReference type="PROSITE" id="PS01180">
    <property type="entry name" value="CUB"/>
    <property type="match status" value="1"/>
</dbReference>
<feature type="domain" description="ZP" evidence="5">
    <location>
        <begin position="200"/>
        <end position="440"/>
    </location>
</feature>
<dbReference type="SUPFAM" id="SSF49854">
    <property type="entry name" value="Spermadhesin, CUB domain"/>
    <property type="match status" value="1"/>
</dbReference>
<dbReference type="SMART" id="SM00042">
    <property type="entry name" value="CUB"/>
    <property type="match status" value="1"/>
</dbReference>
<comment type="caution">
    <text evidence="6">The sequence shown here is derived from an EMBL/GenBank/DDBJ whole genome shotgun (WGS) entry which is preliminary data.</text>
</comment>